<gene>
    <name evidence="3" type="ORF">HMPREF1476_01151</name>
</gene>
<dbReference type="Gene3D" id="3.30.950.30">
    <property type="entry name" value="Schlafen, AAA domain"/>
    <property type="match status" value="1"/>
</dbReference>
<feature type="region of interest" description="Disordered" evidence="1">
    <location>
        <begin position="473"/>
        <end position="494"/>
    </location>
</feature>
<dbReference type="InterPro" id="IPR036390">
    <property type="entry name" value="WH_DNA-bd_sf"/>
</dbReference>
<dbReference type="Proteomes" id="UP000014400">
    <property type="component" value="Unassembled WGS sequence"/>
</dbReference>
<dbReference type="PANTHER" id="PTHR30595:SF6">
    <property type="entry name" value="SCHLAFEN ALBA-2 DOMAIN-CONTAINING PROTEIN"/>
    <property type="match status" value="1"/>
</dbReference>
<dbReference type="InterPro" id="IPR036388">
    <property type="entry name" value="WH-like_DNA-bd_sf"/>
</dbReference>
<keyword evidence="4" id="KW-1185">Reference proteome</keyword>
<name>S3BZH9_9BURK</name>
<dbReference type="EMBL" id="ATCF01000016">
    <property type="protein sequence ID" value="EPD99472.1"/>
    <property type="molecule type" value="Genomic_DNA"/>
</dbReference>
<dbReference type="InterPro" id="IPR007421">
    <property type="entry name" value="Schlafen_AlbA_2_dom"/>
</dbReference>
<dbReference type="InterPro" id="IPR011991">
    <property type="entry name" value="ArsR-like_HTH"/>
</dbReference>
<dbReference type="PATRIC" id="fig|1203554.3.peg.1192"/>
<dbReference type="RefSeq" id="WP_016474431.1">
    <property type="nucleotide sequence ID" value="NZ_KE150480.1"/>
</dbReference>
<dbReference type="AlphaFoldDB" id="S3BZH9"/>
<dbReference type="CDD" id="cd00090">
    <property type="entry name" value="HTH_ARSR"/>
    <property type="match status" value="1"/>
</dbReference>
<dbReference type="Gene3D" id="1.10.10.10">
    <property type="entry name" value="Winged helix-like DNA-binding domain superfamily/Winged helix DNA-binding domain"/>
    <property type="match status" value="1"/>
</dbReference>
<organism evidence="3 4">
    <name type="scientific">Sutterella wadsworthensis HGA0223</name>
    <dbReference type="NCBI Taxonomy" id="1203554"/>
    <lineage>
        <taxon>Bacteria</taxon>
        <taxon>Pseudomonadati</taxon>
        <taxon>Pseudomonadota</taxon>
        <taxon>Betaproteobacteria</taxon>
        <taxon>Burkholderiales</taxon>
        <taxon>Sutterellaceae</taxon>
        <taxon>Sutterella</taxon>
    </lineage>
</organism>
<accession>S3BZH9</accession>
<comment type="caution">
    <text evidence="3">The sequence shown here is derived from an EMBL/GenBank/DDBJ whole genome shotgun (WGS) entry which is preliminary data.</text>
</comment>
<evidence type="ECO:0000256" key="1">
    <source>
        <dbReference type="SAM" id="MobiDB-lite"/>
    </source>
</evidence>
<dbReference type="Pfam" id="PF13749">
    <property type="entry name" value="HATPase_c_4"/>
    <property type="match status" value="1"/>
</dbReference>
<dbReference type="Gene3D" id="3.30.565.60">
    <property type="match status" value="1"/>
</dbReference>
<evidence type="ECO:0000259" key="2">
    <source>
        <dbReference type="Pfam" id="PF04326"/>
    </source>
</evidence>
<evidence type="ECO:0000313" key="3">
    <source>
        <dbReference type="EMBL" id="EPD99472.1"/>
    </source>
</evidence>
<feature type="domain" description="Schlafen AlbA-2" evidence="2">
    <location>
        <begin position="21"/>
        <end position="139"/>
    </location>
</feature>
<dbReference type="PANTHER" id="PTHR30595">
    <property type="entry name" value="GLPR-RELATED TRANSCRIPTIONAL REPRESSOR"/>
    <property type="match status" value="1"/>
</dbReference>
<dbReference type="Pfam" id="PF13412">
    <property type="entry name" value="HTH_24"/>
    <property type="match status" value="1"/>
</dbReference>
<dbReference type="HOGENOM" id="CLU_024970_6_0_4"/>
<protein>
    <recommendedName>
        <fullName evidence="2">Schlafen AlbA-2 domain-containing protein</fullName>
    </recommendedName>
</protein>
<dbReference type="SUPFAM" id="SSF46785">
    <property type="entry name" value="Winged helix' DNA-binding domain"/>
    <property type="match status" value="1"/>
</dbReference>
<dbReference type="InterPro" id="IPR038461">
    <property type="entry name" value="Schlafen_AlbA_2_dom_sf"/>
</dbReference>
<dbReference type="STRING" id="1203554.HMPREF1476_01151"/>
<dbReference type="GO" id="GO:0006355">
    <property type="term" value="P:regulation of DNA-templated transcription"/>
    <property type="evidence" value="ECO:0007669"/>
    <property type="project" value="UniProtKB-ARBA"/>
</dbReference>
<dbReference type="InterPro" id="IPR038475">
    <property type="entry name" value="RecG_C_sf"/>
</dbReference>
<evidence type="ECO:0000313" key="4">
    <source>
        <dbReference type="Proteomes" id="UP000014400"/>
    </source>
</evidence>
<sequence>MIIEQDVLEALEHMRQIGADTQHWEVKEAVVDLPKSLLDTISAFSNMHGGTIILGVSEKNGFHPAKSFDANKTYTKLQTVGDRLTPVVRMEIEKMIFENQMIVVAYVPELPKNQKPCYITQKGRYEGAFIRSGDGDRRLSPYEVDRLAEGAFQPHYDIEPVAAASIDDLNKNTLTAIIRRARDIFPRVFATLPDETILIQLGVLTKVDDRICPTLSGLLVAGIFPQRFFPRLEVVFTVYPGVSKTGNEKTGVRYLDSKEIVGSIPDMLVETLTMVQMRMNTGAVLEGALRKDVPDYPLIAVREAVANALQHRDYSPEGRGTHVEVNMYSDRLEITNPGGLFGSTTIESLGKEGISSSRNEYLSRLLTYTPFESGYVVENKGTGFMVIESSLAQALMPPPKIQNSLTFFKLTFEKRRRTMIEMSNRSWEVIDEAIIAELTSRGSCSIKELMAMSGLSRATMTSHIRKLVRTGKVEPTENARSPKQRYRVVRNDHD</sequence>
<reference evidence="3 4" key="1">
    <citation type="submission" date="2013-04" db="EMBL/GenBank/DDBJ databases">
        <title>The Genome Sequence of Sutterella wadsworthensis HGA0223.</title>
        <authorList>
            <consortium name="The Broad Institute Genomics Platform"/>
            <person name="Earl A."/>
            <person name="Ward D."/>
            <person name="Feldgarden M."/>
            <person name="Gevers D."/>
            <person name="Schmidt T.M."/>
            <person name="Dover J."/>
            <person name="Dai D."/>
            <person name="Walker B."/>
            <person name="Young S."/>
            <person name="Zeng Q."/>
            <person name="Gargeya S."/>
            <person name="Fitzgerald M."/>
            <person name="Haas B."/>
            <person name="Abouelleil A."/>
            <person name="Allen A.W."/>
            <person name="Alvarado L."/>
            <person name="Arachchi H.M."/>
            <person name="Berlin A.M."/>
            <person name="Chapman S.B."/>
            <person name="Gainer-Dewar J."/>
            <person name="Goldberg J."/>
            <person name="Griggs A."/>
            <person name="Gujja S."/>
            <person name="Hansen M."/>
            <person name="Howarth C."/>
            <person name="Imamovic A."/>
            <person name="Ireland A."/>
            <person name="Larimer J."/>
            <person name="McCowan C."/>
            <person name="Murphy C."/>
            <person name="Pearson M."/>
            <person name="Poon T.W."/>
            <person name="Priest M."/>
            <person name="Roberts A."/>
            <person name="Saif S."/>
            <person name="Shea T."/>
            <person name="Sisk P."/>
            <person name="Sykes S."/>
            <person name="Wortman J."/>
            <person name="Nusbaum C."/>
            <person name="Birren B."/>
        </authorList>
    </citation>
    <scope>NUCLEOTIDE SEQUENCE [LARGE SCALE GENOMIC DNA]</scope>
    <source>
        <strain evidence="3 4">HGA0223</strain>
    </source>
</reference>
<proteinExistence type="predicted"/>
<dbReference type="eggNOG" id="COG2865">
    <property type="taxonomic scope" value="Bacteria"/>
</dbReference>
<dbReference type="Pfam" id="PF04326">
    <property type="entry name" value="SLFN_AlbA_2"/>
    <property type="match status" value="1"/>
</dbReference>